<sequence length="434" mass="48870">MVDLEQIKKNIILKQGVYYFDYTASSLAYKPIEDEILRILPTYSNTHSEASEHSRLTSEYYESARNILKDFLNLDDKFYLMPCGTGATAAIKKFQELIGIYIPPATRDFLNLDIKNLSNLPLVLVSPYEHHSNEISYRYGLCEVKRIGLMDGKIDFDDLNNILKQNKNRKIIASFSVASNITGVISDYMRLFLMVKSYGGIVALDGSSFISHDDIDSGFYDALFLSSHKLLGGVGGCGLLAIKKELCKSDEPTFASGGTVRYVSRVGEIFKIDKEKLEDGGTPGIIQLIKSFLAFKLRKDVGIKFIKERENMLKDYFLEKILKIDDINLYAKDVNCKLPIFSFNVKGFNPYDFSAILSQKYSVETRAGCSCAGPYAHDLMDIKDGISVEEKPGFVRISLHYTHSKDDIDYLISAIKAVVKQRGKIKFSQGSYLC</sequence>
<feature type="domain" description="Aminotransferase class V" evidence="2">
    <location>
        <begin position="123"/>
        <end position="411"/>
    </location>
</feature>
<organism evidence="3 4">
    <name type="scientific">Campylobacter portucalensis</name>
    <dbReference type="NCBI Taxonomy" id="2608384"/>
    <lineage>
        <taxon>Bacteria</taxon>
        <taxon>Pseudomonadati</taxon>
        <taxon>Campylobacterota</taxon>
        <taxon>Epsilonproteobacteria</taxon>
        <taxon>Campylobacterales</taxon>
        <taxon>Campylobacteraceae</taxon>
        <taxon>Campylobacter</taxon>
    </lineage>
</organism>
<reference evidence="3 4" key="1">
    <citation type="submission" date="2019-09" db="EMBL/GenBank/DDBJ databases">
        <authorList>
            <person name="Silva M."/>
            <person name="Pereira G."/>
            <person name="Lopes-Da-Costa L."/>
            <person name="Silva E."/>
        </authorList>
    </citation>
    <scope>NUCLEOTIDE SEQUENCE [LARGE SCALE GENOMIC DNA]</scope>
    <source>
        <strain evidence="3 4">FMV-PI01</strain>
    </source>
</reference>
<evidence type="ECO:0000256" key="1">
    <source>
        <dbReference type="ARBA" id="ARBA00022898"/>
    </source>
</evidence>
<reference evidence="3 4" key="2">
    <citation type="submission" date="2020-03" db="EMBL/GenBank/DDBJ databases">
        <title>Campylobacter portucalensis sp. nov., a new species of Campylobacter isolated from the reproductive tract of bulls.</title>
        <authorList>
            <person name="Silva M.F."/>
            <person name="Pereira G."/>
            <person name="Carneiro C."/>
            <person name="Hemphill A."/>
            <person name="Mateus L."/>
            <person name="Lopes-Da-Costa L."/>
            <person name="Silva E."/>
        </authorList>
    </citation>
    <scope>NUCLEOTIDE SEQUENCE [LARGE SCALE GENOMIC DNA]</scope>
    <source>
        <strain evidence="3 4">FMV-PI01</strain>
    </source>
</reference>
<keyword evidence="1" id="KW-0663">Pyridoxal phosphate</keyword>
<dbReference type="AlphaFoldDB" id="A0A6L5WJE3"/>
<name>A0A6L5WJE3_9BACT</name>
<dbReference type="InterPro" id="IPR015424">
    <property type="entry name" value="PyrdxlP-dep_Trfase"/>
</dbReference>
<comment type="caution">
    <text evidence="3">The sequence shown here is derived from an EMBL/GenBank/DDBJ whole genome shotgun (WGS) entry which is preliminary data.</text>
</comment>
<dbReference type="Gene3D" id="3.90.1150.10">
    <property type="entry name" value="Aspartate Aminotransferase, domain 1"/>
    <property type="match status" value="1"/>
</dbReference>
<dbReference type="InterPro" id="IPR015422">
    <property type="entry name" value="PyrdxlP-dep_Trfase_small"/>
</dbReference>
<accession>A0A6L5WJE3</accession>
<dbReference type="Gene3D" id="3.40.640.10">
    <property type="entry name" value="Type I PLP-dependent aspartate aminotransferase-like (Major domain)"/>
    <property type="match status" value="1"/>
</dbReference>
<evidence type="ECO:0000259" key="2">
    <source>
        <dbReference type="Pfam" id="PF00266"/>
    </source>
</evidence>
<protein>
    <submittedName>
        <fullName evidence="3">Aminotransferase class V-fold PLP-dependent enzyme</fullName>
    </submittedName>
</protein>
<keyword evidence="4" id="KW-1185">Reference proteome</keyword>
<dbReference type="Proteomes" id="UP000476338">
    <property type="component" value="Unassembled WGS sequence"/>
</dbReference>
<evidence type="ECO:0000313" key="4">
    <source>
        <dbReference type="Proteomes" id="UP000476338"/>
    </source>
</evidence>
<evidence type="ECO:0000313" key="3">
    <source>
        <dbReference type="EMBL" id="MSN97066.1"/>
    </source>
</evidence>
<proteinExistence type="predicted"/>
<dbReference type="SUPFAM" id="SSF53383">
    <property type="entry name" value="PLP-dependent transferases"/>
    <property type="match status" value="1"/>
</dbReference>
<dbReference type="GO" id="GO:0008483">
    <property type="term" value="F:transaminase activity"/>
    <property type="evidence" value="ECO:0007669"/>
    <property type="project" value="UniProtKB-KW"/>
</dbReference>
<dbReference type="EMBL" id="VWSJ01000037">
    <property type="protein sequence ID" value="MSN97066.1"/>
    <property type="molecule type" value="Genomic_DNA"/>
</dbReference>
<gene>
    <name evidence="3" type="ORF">F1B92_07820</name>
</gene>
<dbReference type="Pfam" id="PF00266">
    <property type="entry name" value="Aminotran_5"/>
    <property type="match status" value="1"/>
</dbReference>
<keyword evidence="3" id="KW-0808">Transferase</keyword>
<dbReference type="InterPro" id="IPR015421">
    <property type="entry name" value="PyrdxlP-dep_Trfase_major"/>
</dbReference>
<dbReference type="PANTHER" id="PTHR43586">
    <property type="entry name" value="CYSTEINE DESULFURASE"/>
    <property type="match status" value="1"/>
</dbReference>
<dbReference type="InterPro" id="IPR000192">
    <property type="entry name" value="Aminotrans_V_dom"/>
</dbReference>
<dbReference type="PANTHER" id="PTHR43586:SF8">
    <property type="entry name" value="CYSTEINE DESULFURASE 1, CHLOROPLASTIC"/>
    <property type="match status" value="1"/>
</dbReference>
<keyword evidence="3" id="KW-0032">Aminotransferase</keyword>